<organism evidence="1 2">
    <name type="scientific">Hygrophoropsis aurantiaca</name>
    <dbReference type="NCBI Taxonomy" id="72124"/>
    <lineage>
        <taxon>Eukaryota</taxon>
        <taxon>Fungi</taxon>
        <taxon>Dikarya</taxon>
        <taxon>Basidiomycota</taxon>
        <taxon>Agaricomycotina</taxon>
        <taxon>Agaricomycetes</taxon>
        <taxon>Agaricomycetidae</taxon>
        <taxon>Boletales</taxon>
        <taxon>Coniophorineae</taxon>
        <taxon>Hygrophoropsidaceae</taxon>
        <taxon>Hygrophoropsis</taxon>
    </lineage>
</organism>
<proteinExistence type="predicted"/>
<comment type="caution">
    <text evidence="1">The sequence shown here is derived from an EMBL/GenBank/DDBJ whole genome shotgun (WGS) entry which is preliminary data.</text>
</comment>
<name>A0ACB7ZU98_9AGAM</name>
<protein>
    <submittedName>
        <fullName evidence="1">Carbohydrate esterase family 16 protein</fullName>
    </submittedName>
</protein>
<accession>A0ACB7ZU98</accession>
<evidence type="ECO:0000313" key="2">
    <source>
        <dbReference type="Proteomes" id="UP000790377"/>
    </source>
</evidence>
<gene>
    <name evidence="1" type="ORF">BJ138DRAFT_1019150</name>
</gene>
<sequence>MLLLFALPLLKLAVGGQAATNTLSRQLPNDGIHLAVGPQCGQLGGTVNDVNAGLDLNKYKTIVSFGDSYTDGGKEDGSPLLPPVIDPPDLFAGGRSTNGKIWIENIADDIGARLMDYAVSSAVVNISLWPNNPRPVDFIQQTTLFLSQSNNLDPDTTLYTVFFGINDWEDSLTGPDNLPEAAQDLLGQMKLLASPPTNARNFLVTDVYGRGNSTASGQAWLQSIFDGLTAFHKESPPLNVAFANFARIWDGVLGPVPGYQAFGYESTSACVDGDTVTCAHPQYHFYWFSGHPSKETHRIMADYVELVLSLCNTGALL</sequence>
<keyword evidence="2" id="KW-1185">Reference proteome</keyword>
<evidence type="ECO:0000313" key="1">
    <source>
        <dbReference type="EMBL" id="KAH7904439.1"/>
    </source>
</evidence>
<dbReference type="Proteomes" id="UP000790377">
    <property type="component" value="Unassembled WGS sequence"/>
</dbReference>
<reference evidence="1" key="1">
    <citation type="journal article" date="2021" name="New Phytol.">
        <title>Evolutionary innovations through gain and loss of genes in the ectomycorrhizal Boletales.</title>
        <authorList>
            <person name="Wu G."/>
            <person name="Miyauchi S."/>
            <person name="Morin E."/>
            <person name="Kuo A."/>
            <person name="Drula E."/>
            <person name="Varga T."/>
            <person name="Kohler A."/>
            <person name="Feng B."/>
            <person name="Cao Y."/>
            <person name="Lipzen A."/>
            <person name="Daum C."/>
            <person name="Hundley H."/>
            <person name="Pangilinan J."/>
            <person name="Johnson J."/>
            <person name="Barry K."/>
            <person name="LaButti K."/>
            <person name="Ng V."/>
            <person name="Ahrendt S."/>
            <person name="Min B."/>
            <person name="Choi I.G."/>
            <person name="Park H."/>
            <person name="Plett J.M."/>
            <person name="Magnuson J."/>
            <person name="Spatafora J.W."/>
            <person name="Nagy L.G."/>
            <person name="Henrissat B."/>
            <person name="Grigoriev I.V."/>
            <person name="Yang Z.L."/>
            <person name="Xu J."/>
            <person name="Martin F.M."/>
        </authorList>
    </citation>
    <scope>NUCLEOTIDE SEQUENCE</scope>
    <source>
        <strain evidence="1">ATCC 28755</strain>
    </source>
</reference>
<dbReference type="EMBL" id="MU268474">
    <property type="protein sequence ID" value="KAH7904439.1"/>
    <property type="molecule type" value="Genomic_DNA"/>
</dbReference>